<sequence length="168" mass="19417">MIEIIYRNTVEQWIECASFASKKSRDEKKLDRPRIFLTSACAVIFVFTILSGQIPVSIIFGLLGIVFYFFYPALLEKMTRRAFKRMANKRDLLPNGDVKLVLNGENIIVDIEEKSRTISIKDVADVTEISECLFIEFKNKDEISLIVPINAFKSEEDVIEFKQKLKQK</sequence>
<keyword evidence="1" id="KW-0812">Transmembrane</keyword>
<organism evidence="2 3">
    <name type="scientific">Clostridium paraputrificum</name>
    <dbReference type="NCBI Taxonomy" id="29363"/>
    <lineage>
        <taxon>Bacteria</taxon>
        <taxon>Bacillati</taxon>
        <taxon>Bacillota</taxon>
        <taxon>Clostridia</taxon>
        <taxon>Eubacteriales</taxon>
        <taxon>Clostridiaceae</taxon>
        <taxon>Clostridium</taxon>
    </lineage>
</organism>
<feature type="transmembrane region" description="Helical" evidence="1">
    <location>
        <begin position="58"/>
        <end position="75"/>
    </location>
</feature>
<evidence type="ECO:0000256" key="1">
    <source>
        <dbReference type="SAM" id="Phobius"/>
    </source>
</evidence>
<keyword evidence="1" id="KW-1133">Transmembrane helix</keyword>
<proteinExistence type="predicted"/>
<feature type="transmembrane region" description="Helical" evidence="1">
    <location>
        <begin position="35"/>
        <end position="52"/>
    </location>
</feature>
<protein>
    <recommendedName>
        <fullName evidence="4">YcxB-like protein domain-containing protein</fullName>
    </recommendedName>
</protein>
<evidence type="ECO:0000313" key="2">
    <source>
        <dbReference type="EMBL" id="OBY10439.1"/>
    </source>
</evidence>
<gene>
    <name evidence="2" type="ORF">CP373A1_07935</name>
</gene>
<evidence type="ECO:0008006" key="4">
    <source>
        <dbReference type="Google" id="ProtNLM"/>
    </source>
</evidence>
<dbReference type="RefSeq" id="WP_027098102.1">
    <property type="nucleotide sequence ID" value="NZ_CABHIH010000002.1"/>
</dbReference>
<name>A0A173ZF64_9CLOT</name>
<dbReference type="GeneID" id="42775929"/>
<dbReference type="EMBL" id="MAPZ01000019">
    <property type="protein sequence ID" value="OBY10439.1"/>
    <property type="molecule type" value="Genomic_DNA"/>
</dbReference>
<keyword evidence="1" id="KW-0472">Membrane</keyword>
<keyword evidence="3" id="KW-1185">Reference proteome</keyword>
<dbReference type="Proteomes" id="UP000092714">
    <property type="component" value="Unassembled WGS sequence"/>
</dbReference>
<dbReference type="eggNOG" id="ENOG50325EF">
    <property type="taxonomic scope" value="Bacteria"/>
</dbReference>
<evidence type="ECO:0000313" key="3">
    <source>
        <dbReference type="Proteomes" id="UP000092714"/>
    </source>
</evidence>
<reference evidence="2 3" key="1">
    <citation type="submission" date="2016-06" db="EMBL/GenBank/DDBJ databases">
        <authorList>
            <person name="Kjaerup R.B."/>
            <person name="Dalgaard T.S."/>
            <person name="Juul-Madsen H.R."/>
        </authorList>
    </citation>
    <scope>NUCLEOTIDE SEQUENCE [LARGE SCALE GENOMIC DNA]</scope>
    <source>
        <strain evidence="2 3">373-A1</strain>
    </source>
</reference>
<comment type="caution">
    <text evidence="2">The sequence shown here is derived from an EMBL/GenBank/DDBJ whole genome shotgun (WGS) entry which is preliminary data.</text>
</comment>
<accession>A0A173ZF64</accession>
<dbReference type="AlphaFoldDB" id="A0A173ZF64"/>